<protein>
    <submittedName>
        <fullName evidence="2">Uncharacterized protein</fullName>
    </submittedName>
</protein>
<proteinExistence type="predicted"/>
<accession>A0A0F9EEU0</accession>
<gene>
    <name evidence="2" type="ORF">LCGC14_2375870</name>
</gene>
<keyword evidence="1" id="KW-1133">Transmembrane helix</keyword>
<evidence type="ECO:0000256" key="1">
    <source>
        <dbReference type="SAM" id="Phobius"/>
    </source>
</evidence>
<sequence>MREKPDQSTSVPWWYKLSWLLSDWLQKVLIGVGWLILLLVRPGRAIGLLVSEKRNRQPLDAEEEA</sequence>
<keyword evidence="1" id="KW-0472">Membrane</keyword>
<reference evidence="2" key="1">
    <citation type="journal article" date="2015" name="Nature">
        <title>Complex archaea that bridge the gap between prokaryotes and eukaryotes.</title>
        <authorList>
            <person name="Spang A."/>
            <person name="Saw J.H."/>
            <person name="Jorgensen S.L."/>
            <person name="Zaremba-Niedzwiedzka K."/>
            <person name="Martijn J."/>
            <person name="Lind A.E."/>
            <person name="van Eijk R."/>
            <person name="Schleper C."/>
            <person name="Guy L."/>
            <person name="Ettema T.J."/>
        </authorList>
    </citation>
    <scope>NUCLEOTIDE SEQUENCE</scope>
</reference>
<comment type="caution">
    <text evidence="2">The sequence shown here is derived from an EMBL/GenBank/DDBJ whole genome shotgun (WGS) entry which is preliminary data.</text>
</comment>
<name>A0A0F9EEU0_9ZZZZ</name>
<dbReference type="AlphaFoldDB" id="A0A0F9EEU0"/>
<organism evidence="2">
    <name type="scientific">marine sediment metagenome</name>
    <dbReference type="NCBI Taxonomy" id="412755"/>
    <lineage>
        <taxon>unclassified sequences</taxon>
        <taxon>metagenomes</taxon>
        <taxon>ecological metagenomes</taxon>
    </lineage>
</organism>
<evidence type="ECO:0000313" key="2">
    <source>
        <dbReference type="EMBL" id="KKL28366.1"/>
    </source>
</evidence>
<feature type="transmembrane region" description="Helical" evidence="1">
    <location>
        <begin position="24"/>
        <end position="40"/>
    </location>
</feature>
<dbReference type="EMBL" id="LAZR01035122">
    <property type="protein sequence ID" value="KKL28366.1"/>
    <property type="molecule type" value="Genomic_DNA"/>
</dbReference>
<keyword evidence="1" id="KW-0812">Transmembrane</keyword>